<keyword evidence="5" id="KW-0539">Nucleus</keyword>
<evidence type="ECO:0000259" key="8">
    <source>
        <dbReference type="PROSITE" id="PS50089"/>
    </source>
</evidence>
<feature type="compositionally biased region" description="Basic and acidic residues" evidence="7">
    <location>
        <begin position="1044"/>
        <end position="1146"/>
    </location>
</feature>
<keyword evidence="4" id="KW-0862">Zinc</keyword>
<feature type="compositionally biased region" description="Low complexity" evidence="7">
    <location>
        <begin position="1456"/>
        <end position="1465"/>
    </location>
</feature>
<comment type="subcellular location">
    <subcellularLocation>
        <location evidence="1">Nucleus</location>
    </subcellularLocation>
</comment>
<dbReference type="SUPFAM" id="SSF57756">
    <property type="entry name" value="Retrovirus zinc finger-like domains"/>
    <property type="match status" value="1"/>
</dbReference>
<keyword evidence="3 6" id="KW-0863">Zinc-finger</keyword>
<sequence>MSCIHYKFKSSLDYNSVTFDGLHLSLADLKKAIIQQKRLKPGEFDLEITNAQTGDVYKKNDELIAKNTSVIVSRVPMNKTTASSTQKSWEAFKQECAKVKEKERLMTLEKLKQTPDLVNAPASEIDKIKAVIDQSTKGFESSNLLGKNQTGTPHENYVCKRCGQRGHFVASCPNSNVEDRIVEPRYKRTTGIPSTMLTIVDDPLHPGALLTHHGQFAVPTVDVLGYMETKKERPPFLPGESHPEPPKKKIPQELLCHICEDLCVDAAIAPCCGTSFCDECLREVLLESEDHQCPSCKETNVSPDRIVANRSMRLAVTNFLNDTGYTKAKRRRTMSSGPETNQTNTLPPRRLSPNKSASSPSSGNQRADASPTYSDSKETLSTSNLTHQGSQIASDMNRHHNPHYRSYNRPSRYQHSNYSKPWRRYADRHNERNPGTSWRNDSDYNSHSYRQSENTSARDKDDTTGGGLSASDSVQENGGVKEPILATPQLKDGLILTPQLQEGLTSTEEHQEGESSRRQHQEGHNQVHQRQEGQIPTHHRQERHQPPWPPIPTSLPDSQANVNFHLLNAAIGFLANGGMPLISGPPPTHHPYPAIPGYHLGYPVPRPPVPVPTAVPTSVPLSKEEFYQAKKILQQTEVPKKKPIDVFDSFADFTKRRTPERRRSYSRSRSGSWKKHSRSRSSSLGKKRSLTPRRRSSRSRSRSGLRARSRSLNRSRSRSLGPSRLSKLRSRSLTPTSRKSKSRSRSGPRSPKPLSSRASPLPPLRRSSKSPLSRRSRSRSYKRFSRSRSKSWSKRERSRSYSRPRSPRTYSRSPRRSPRRSPIRSPLRKSSYSPRRKSKSFSPHRRSPFRSRSRTPLSKRKISRSRTRSPFTKRSSFSPALSPPRAKSPYKKPMSPIPFRRRSPSPHRGGGGGYYRGRGRGRYGYEKYRNYHSPPRQPAPVPVPVLPNNLPPVPYNPQMGLPPPEEYFKHNPVGYQEFVRNFYAQFGPQAQAWAQSQTFQLPTTEGAVSSFPQANPYIANQRMPWESVVMSPSERPRSITPPRYRKEQSYRDNTRQWDRRPDRGRGGDRMREFDQHRKDVSERKYTGKEEERKYMNREEERKYTSKEEEKPKYRDSRKESKDGGRSRDKYATDRRSSPKSKDESKSKDKKRHEKKKEEKKSKKRSDSETKRESVLKVISLKTSPVSDQEMTSSPPVDPKHSQDIVKLNLESEVEAKSVPTDSPLKVQQSVPDVEKDKIVTKERKSVGKKKTDGLGTKKKSKEGLLEDGVEKKGKKTKKKKLTFGSSDADSKQGLKKKKAKRPVDYKSENNVSEDGEERVSPIKKAKLSEVGEKTDDTMQSASGELDHVQTTEPTFEVSTEVEASNLGDNLSEEKSTDVLSSAAVSGQTELTSQNKTELVPELPELSKWEREDFDLFEALEQPKEKPQEKMMLPRSVVDKAEKFLSYKPMKNAVIAPSTTMTSKSPESPPPPEKRNTDTAASRRVFIERKDSRDKKTELQITVKTDKNKNDNSNGKRHLTSKYEETRHHYRHSSSDFEEDQRSVVKSRSLERELQEKAKSRKSKEKERKREEKESKRDSRSYKENTRDDSSKKDKTDILKEKPKESESKERRHSKDLSGGGDIHKSSKDLRHKLEEKAKSKTAIDPRKLSVLDESEFVPDYEDLGVDVSSDKETDNILTSHHSGASTPDSPALESKRRKKEEEETEGDTRVEETTTDNEETSKHKKSKKKHKHKEKKEKHKHKKKKHKHKKSKEEKEVKAQTSKPDST</sequence>
<dbReference type="GO" id="GO:0061630">
    <property type="term" value="F:ubiquitin protein ligase activity"/>
    <property type="evidence" value="ECO:0007669"/>
    <property type="project" value="InterPro"/>
</dbReference>
<feature type="compositionally biased region" description="Basic and acidic residues" evidence="7">
    <location>
        <begin position="1261"/>
        <end position="1271"/>
    </location>
</feature>
<feature type="domain" description="DWNN" evidence="10">
    <location>
        <begin position="4"/>
        <end position="76"/>
    </location>
</feature>
<evidence type="ECO:0008006" key="13">
    <source>
        <dbReference type="Google" id="ProtNLM"/>
    </source>
</evidence>
<feature type="compositionally biased region" description="Acidic residues" evidence="7">
    <location>
        <begin position="1652"/>
        <end position="1664"/>
    </location>
</feature>
<dbReference type="PANTHER" id="PTHR15439">
    <property type="entry name" value="RETINOBLASTOMA-BINDING PROTEIN 6"/>
    <property type="match status" value="1"/>
</dbReference>
<dbReference type="SUPFAM" id="SSF57850">
    <property type="entry name" value="RING/U-box"/>
    <property type="match status" value="1"/>
</dbReference>
<feature type="compositionally biased region" description="Basic and acidic residues" evidence="7">
    <location>
        <begin position="1155"/>
        <end position="1174"/>
    </location>
</feature>
<dbReference type="GO" id="GO:0005634">
    <property type="term" value="C:nucleus"/>
    <property type="evidence" value="ECO:0007669"/>
    <property type="project" value="UniProtKB-SubCell"/>
</dbReference>
<dbReference type="CDD" id="cd16620">
    <property type="entry name" value="vRING-HC-C4C4_RBBP6"/>
    <property type="match status" value="1"/>
</dbReference>
<dbReference type="GO" id="GO:0003676">
    <property type="term" value="F:nucleic acid binding"/>
    <property type="evidence" value="ECO:0007669"/>
    <property type="project" value="InterPro"/>
</dbReference>
<feature type="compositionally biased region" description="Polar residues" evidence="7">
    <location>
        <begin position="363"/>
        <end position="394"/>
    </location>
</feature>
<feature type="compositionally biased region" description="Basic residues" evidence="7">
    <location>
        <begin position="834"/>
        <end position="867"/>
    </location>
</feature>
<feature type="compositionally biased region" description="Basic and acidic residues" evidence="7">
    <location>
        <begin position="1232"/>
        <end position="1252"/>
    </location>
</feature>
<dbReference type="RefSeq" id="XP_013082618.2">
    <property type="nucleotide sequence ID" value="XM_013227164.2"/>
</dbReference>
<feature type="compositionally biased region" description="Low complexity" evidence="7">
    <location>
        <begin position="353"/>
        <end position="362"/>
    </location>
</feature>
<dbReference type="PANTHER" id="PTHR15439:SF0">
    <property type="entry name" value="CELL DIVISION CYCLE AND APOPTOSIS REGULATOR PROTEIN 1-RELATED"/>
    <property type="match status" value="1"/>
</dbReference>
<dbReference type="OrthoDB" id="106784at2759"/>
<reference evidence="11" key="1">
    <citation type="submission" date="2020-05" db="UniProtKB">
        <authorList>
            <consortium name="EnsemblMetazoa"/>
        </authorList>
    </citation>
    <scope>IDENTIFICATION</scope>
    <source>
        <strain evidence="11">BB02</strain>
    </source>
</reference>
<feature type="compositionally biased region" description="Polar residues" evidence="7">
    <location>
        <begin position="1675"/>
        <end position="1688"/>
    </location>
</feature>
<dbReference type="VEuPathDB" id="VectorBase:BGLB007942"/>
<evidence type="ECO:0000256" key="5">
    <source>
        <dbReference type="ARBA" id="ARBA00023242"/>
    </source>
</evidence>
<feature type="region of interest" description="Disordered" evidence="7">
    <location>
        <begin position="503"/>
        <end position="547"/>
    </location>
</feature>
<feature type="compositionally biased region" description="Polar residues" evidence="7">
    <location>
        <begin position="1377"/>
        <end position="1396"/>
    </location>
</feature>
<dbReference type="PROSITE" id="PS51282">
    <property type="entry name" value="DWNN"/>
    <property type="match status" value="1"/>
</dbReference>
<feature type="compositionally biased region" description="Basic residues" evidence="7">
    <location>
        <begin position="664"/>
        <end position="717"/>
    </location>
</feature>
<dbReference type="GO" id="GO:0016567">
    <property type="term" value="P:protein ubiquitination"/>
    <property type="evidence" value="ECO:0007669"/>
    <property type="project" value="InterPro"/>
</dbReference>
<feature type="compositionally biased region" description="Polar residues" evidence="7">
    <location>
        <begin position="334"/>
        <end position="346"/>
    </location>
</feature>
<dbReference type="KEGG" id="bgt:106067894"/>
<dbReference type="InterPro" id="IPR013083">
    <property type="entry name" value="Znf_RING/FYVE/PHD"/>
</dbReference>
<keyword evidence="2" id="KW-0479">Metal-binding</keyword>
<feature type="compositionally biased region" description="Low complexity" evidence="7">
    <location>
        <begin position="823"/>
        <end position="833"/>
    </location>
</feature>
<dbReference type="InterPro" id="IPR033489">
    <property type="entry name" value="RBBP6"/>
</dbReference>
<feature type="region of interest" description="Disordered" evidence="7">
    <location>
        <begin position="1449"/>
        <end position="1767"/>
    </location>
</feature>
<feature type="compositionally biased region" description="Polar residues" evidence="7">
    <location>
        <begin position="433"/>
        <end position="455"/>
    </location>
</feature>
<feature type="compositionally biased region" description="Basic residues" evidence="7">
    <location>
        <begin position="766"/>
        <end position="792"/>
    </location>
</feature>
<evidence type="ECO:0000256" key="7">
    <source>
        <dbReference type="SAM" id="MobiDB-lite"/>
    </source>
</evidence>
<feature type="region of interest" description="Disordered" evidence="7">
    <location>
        <begin position="657"/>
        <end position="921"/>
    </location>
</feature>
<accession>A0A2C9JTQ6</accession>
<feature type="region of interest" description="Disordered" evidence="7">
    <location>
        <begin position="323"/>
        <end position="479"/>
    </location>
</feature>
<dbReference type="GO" id="GO:0006511">
    <property type="term" value="P:ubiquitin-dependent protein catabolic process"/>
    <property type="evidence" value="ECO:0007669"/>
    <property type="project" value="TreeGrafter"/>
</dbReference>
<evidence type="ECO:0000313" key="12">
    <source>
        <dbReference type="Proteomes" id="UP000076420"/>
    </source>
</evidence>
<evidence type="ECO:0000256" key="2">
    <source>
        <dbReference type="ARBA" id="ARBA00022723"/>
    </source>
</evidence>
<feature type="region of interest" description="Disordered" evidence="7">
    <location>
        <begin position="1029"/>
        <end position="1403"/>
    </location>
</feature>
<evidence type="ECO:0000313" key="11">
    <source>
        <dbReference type="EnsemblMetazoa" id="BGLB007942-PB"/>
    </source>
</evidence>
<dbReference type="Pfam" id="PF08783">
    <property type="entry name" value="DWNN"/>
    <property type="match status" value="1"/>
</dbReference>
<feature type="compositionally biased region" description="Basic residues" evidence="7">
    <location>
        <begin position="1722"/>
        <end position="1750"/>
    </location>
</feature>
<dbReference type="Gene3D" id="4.10.60.10">
    <property type="entry name" value="Zinc finger, CCHC-type"/>
    <property type="match status" value="1"/>
</dbReference>
<feature type="compositionally biased region" description="Basic and acidic residues" evidence="7">
    <location>
        <begin position="507"/>
        <end position="531"/>
    </location>
</feature>
<dbReference type="GO" id="GO:0006397">
    <property type="term" value="P:mRNA processing"/>
    <property type="evidence" value="ECO:0007669"/>
    <property type="project" value="InterPro"/>
</dbReference>
<evidence type="ECO:0000256" key="6">
    <source>
        <dbReference type="PROSITE-ProRule" id="PRU00047"/>
    </source>
</evidence>
<dbReference type="EnsemblMetazoa" id="BGLB007942-RB">
    <property type="protein sequence ID" value="BGLB007942-PB"/>
    <property type="gene ID" value="BGLB007942"/>
</dbReference>
<dbReference type="Gene3D" id="3.10.20.90">
    <property type="entry name" value="Phosphatidylinositol 3-kinase Catalytic Subunit, Chain A, domain 1"/>
    <property type="match status" value="1"/>
</dbReference>
<protein>
    <recommendedName>
        <fullName evidence="13">E3 ubiquitin-protein ligase RBBP6</fullName>
    </recommendedName>
</protein>
<gene>
    <name evidence="11" type="primary">106067894</name>
</gene>
<dbReference type="InterPro" id="IPR025829">
    <property type="entry name" value="Zn_knuckle_CX2CX3GHX4C"/>
</dbReference>
<evidence type="ECO:0000259" key="10">
    <source>
        <dbReference type="PROSITE" id="PS51282"/>
    </source>
</evidence>
<dbReference type="PROSITE" id="PS50158">
    <property type="entry name" value="ZF_CCHC"/>
    <property type="match status" value="1"/>
</dbReference>
<dbReference type="VEuPathDB" id="VectorBase:BGLAX_027104"/>
<evidence type="ECO:0000256" key="4">
    <source>
        <dbReference type="ARBA" id="ARBA00022833"/>
    </source>
</evidence>
<evidence type="ECO:0000256" key="3">
    <source>
        <dbReference type="ARBA" id="ARBA00022771"/>
    </source>
</evidence>
<feature type="compositionally biased region" description="Basic and acidic residues" evidence="7">
    <location>
        <begin position="1326"/>
        <end position="1336"/>
    </location>
</feature>
<dbReference type="InterPro" id="IPR014891">
    <property type="entry name" value="DWNN_domain"/>
</dbReference>
<feature type="compositionally biased region" description="Polar residues" evidence="7">
    <location>
        <begin position="870"/>
        <end position="879"/>
    </location>
</feature>
<feature type="compositionally biased region" description="Basic and acidic residues" evidence="7">
    <location>
        <begin position="1484"/>
        <end position="1509"/>
    </location>
</feature>
<dbReference type="STRING" id="6526.A0A2C9JTQ6"/>
<dbReference type="InterPro" id="IPR036875">
    <property type="entry name" value="Znf_CCHC_sf"/>
</dbReference>
<feature type="compositionally biased region" description="Low complexity" evidence="7">
    <location>
        <begin position="718"/>
        <end position="737"/>
    </location>
</feature>
<dbReference type="SMART" id="SM00343">
    <property type="entry name" value="ZnF_C2HC"/>
    <property type="match status" value="1"/>
</dbReference>
<feature type="compositionally biased region" description="Basic residues" evidence="7">
    <location>
        <begin position="1272"/>
        <end position="1281"/>
    </location>
</feature>
<dbReference type="InterPro" id="IPR001841">
    <property type="entry name" value="Znf_RING"/>
</dbReference>
<feature type="compositionally biased region" description="Basic residues" evidence="7">
    <location>
        <begin position="813"/>
        <end position="822"/>
    </location>
</feature>
<feature type="compositionally biased region" description="Polar residues" evidence="7">
    <location>
        <begin position="408"/>
        <end position="419"/>
    </location>
</feature>
<dbReference type="GO" id="GO:0008270">
    <property type="term" value="F:zinc ion binding"/>
    <property type="evidence" value="ECO:0007669"/>
    <property type="project" value="UniProtKB-KW"/>
</dbReference>
<proteinExistence type="predicted"/>
<organism evidence="11 12">
    <name type="scientific">Biomphalaria glabrata</name>
    <name type="common">Bloodfluke planorb</name>
    <name type="synonym">Freshwater snail</name>
    <dbReference type="NCBI Taxonomy" id="6526"/>
    <lineage>
        <taxon>Eukaryota</taxon>
        <taxon>Metazoa</taxon>
        <taxon>Spiralia</taxon>
        <taxon>Lophotrochozoa</taxon>
        <taxon>Mollusca</taxon>
        <taxon>Gastropoda</taxon>
        <taxon>Heterobranchia</taxon>
        <taxon>Euthyneura</taxon>
        <taxon>Panpulmonata</taxon>
        <taxon>Hygrophila</taxon>
        <taxon>Lymnaeoidea</taxon>
        <taxon>Planorbidae</taxon>
        <taxon>Biomphalaria</taxon>
    </lineage>
</organism>
<dbReference type="Pfam" id="PF13696">
    <property type="entry name" value="zf-CCHC_2"/>
    <property type="match status" value="1"/>
</dbReference>
<feature type="domain" description="RING-type" evidence="8">
    <location>
        <begin position="256"/>
        <end position="297"/>
    </location>
</feature>
<feature type="compositionally biased region" description="Polar residues" evidence="7">
    <location>
        <begin position="1180"/>
        <end position="1194"/>
    </location>
</feature>
<dbReference type="Proteomes" id="UP000076420">
    <property type="component" value="Unassembled WGS sequence"/>
</dbReference>
<evidence type="ECO:0000259" key="9">
    <source>
        <dbReference type="PROSITE" id="PS50158"/>
    </source>
</evidence>
<name>A0A2C9JTQ6_BIOGL</name>
<feature type="compositionally biased region" description="Basic and acidic residues" evidence="7">
    <location>
        <begin position="1539"/>
        <end position="1650"/>
    </location>
</feature>
<feature type="domain" description="CCHC-type" evidence="9">
    <location>
        <begin position="159"/>
        <end position="174"/>
    </location>
</feature>
<feature type="compositionally biased region" description="Low complexity" evidence="7">
    <location>
        <begin position="747"/>
        <end position="759"/>
    </location>
</feature>
<dbReference type="Gene3D" id="3.30.40.10">
    <property type="entry name" value="Zinc/RING finger domain, C3HC4 (zinc finger)"/>
    <property type="match status" value="1"/>
</dbReference>
<dbReference type="InterPro" id="IPR001878">
    <property type="entry name" value="Znf_CCHC"/>
</dbReference>
<dbReference type="SMART" id="SM01180">
    <property type="entry name" value="DWNN"/>
    <property type="match status" value="1"/>
</dbReference>
<dbReference type="PROSITE" id="PS50089">
    <property type="entry name" value="ZF_RING_2"/>
    <property type="match status" value="1"/>
</dbReference>
<evidence type="ECO:0000256" key="1">
    <source>
        <dbReference type="ARBA" id="ARBA00004123"/>
    </source>
</evidence>